<evidence type="ECO:0000256" key="3">
    <source>
        <dbReference type="ARBA" id="ARBA00023163"/>
    </source>
</evidence>
<sequence length="260" mass="28440">MSGMSRTGTGNEPFPRPWGVMASVSYQYSPSGGFEIVLCRDAARRFPWHLHAAHEVAGAALSGGLVLETPFGARRIRTGECFRIPRLRAHRLTLDPGTTLLTVCRASAPAAATVWRLSAARAVCAGLCPDCREQPLCARLLDTAPLTENLPAATPIQSVCSLLLSDPATPRPLARLAALTGYSPWHFLRRFRRETGLTPHAFQMLGRLRLARALLRTDTALAETAAAAGFTDQSHMHKAFRRQHNLTPKQFRLASLRLEA</sequence>
<dbReference type="PROSITE" id="PS01124">
    <property type="entry name" value="HTH_ARAC_FAMILY_2"/>
    <property type="match status" value="1"/>
</dbReference>
<dbReference type="InterPro" id="IPR014710">
    <property type="entry name" value="RmlC-like_jellyroll"/>
</dbReference>
<comment type="caution">
    <text evidence="5">The sequence shown here is derived from an EMBL/GenBank/DDBJ whole genome shotgun (WGS) entry which is preliminary data.</text>
</comment>
<keyword evidence="6" id="KW-1185">Reference proteome</keyword>
<dbReference type="Proteomes" id="UP000477488">
    <property type="component" value="Unassembled WGS sequence"/>
</dbReference>
<evidence type="ECO:0000256" key="1">
    <source>
        <dbReference type="ARBA" id="ARBA00023015"/>
    </source>
</evidence>
<dbReference type="CDD" id="cd02208">
    <property type="entry name" value="cupin_RmlC-like"/>
    <property type="match status" value="1"/>
</dbReference>
<dbReference type="InterPro" id="IPR018060">
    <property type="entry name" value="HTH_AraC"/>
</dbReference>
<reference evidence="5 6" key="1">
    <citation type="submission" date="2019-09" db="EMBL/GenBank/DDBJ databases">
        <title>In-depth cultivation of the pig gut microbiome towards novel bacterial diversity and tailored functional studies.</title>
        <authorList>
            <person name="Wylensek D."/>
            <person name="Hitch T.C.A."/>
            <person name="Clavel T."/>
        </authorList>
    </citation>
    <scope>NUCLEOTIDE SEQUENCE [LARGE SCALE GENOMIC DNA]</scope>
    <source>
        <strain evidence="5 6">PG-178-WT-4</strain>
    </source>
</reference>
<accession>A0A6L5XN40</accession>
<evidence type="ECO:0000313" key="6">
    <source>
        <dbReference type="Proteomes" id="UP000477488"/>
    </source>
</evidence>
<evidence type="ECO:0000256" key="2">
    <source>
        <dbReference type="ARBA" id="ARBA00023125"/>
    </source>
</evidence>
<dbReference type="GO" id="GO:0043565">
    <property type="term" value="F:sequence-specific DNA binding"/>
    <property type="evidence" value="ECO:0007669"/>
    <property type="project" value="InterPro"/>
</dbReference>
<keyword evidence="2" id="KW-0238">DNA-binding</keyword>
<dbReference type="EMBL" id="VUMH01000010">
    <property type="protein sequence ID" value="MSS28389.1"/>
    <property type="molecule type" value="Genomic_DNA"/>
</dbReference>
<organism evidence="5 6">
    <name type="scientific">Desulfovibrio porci</name>
    <dbReference type="NCBI Taxonomy" id="2605782"/>
    <lineage>
        <taxon>Bacteria</taxon>
        <taxon>Pseudomonadati</taxon>
        <taxon>Thermodesulfobacteriota</taxon>
        <taxon>Desulfovibrionia</taxon>
        <taxon>Desulfovibrionales</taxon>
        <taxon>Desulfovibrionaceae</taxon>
        <taxon>Desulfovibrio</taxon>
    </lineage>
</organism>
<protein>
    <submittedName>
        <fullName evidence="5">Helix-turn-helix transcriptional regulator</fullName>
    </submittedName>
</protein>
<dbReference type="Gene3D" id="2.60.120.10">
    <property type="entry name" value="Jelly Rolls"/>
    <property type="match status" value="1"/>
</dbReference>
<dbReference type="Gene3D" id="1.10.10.60">
    <property type="entry name" value="Homeodomain-like"/>
    <property type="match status" value="2"/>
</dbReference>
<proteinExistence type="predicted"/>
<dbReference type="AlphaFoldDB" id="A0A6L5XN40"/>
<keyword evidence="3" id="KW-0804">Transcription</keyword>
<dbReference type="GO" id="GO:0003700">
    <property type="term" value="F:DNA-binding transcription factor activity"/>
    <property type="evidence" value="ECO:0007669"/>
    <property type="project" value="InterPro"/>
</dbReference>
<keyword evidence="1" id="KW-0805">Transcription regulation</keyword>
<gene>
    <name evidence="5" type="ORF">FYJ44_10165</name>
</gene>
<dbReference type="PANTHER" id="PTHR46796">
    <property type="entry name" value="HTH-TYPE TRANSCRIPTIONAL ACTIVATOR RHAS-RELATED"/>
    <property type="match status" value="1"/>
</dbReference>
<name>A0A6L5XN40_9BACT</name>
<evidence type="ECO:0000259" key="4">
    <source>
        <dbReference type="PROSITE" id="PS01124"/>
    </source>
</evidence>
<dbReference type="SUPFAM" id="SSF46689">
    <property type="entry name" value="Homeodomain-like"/>
    <property type="match status" value="2"/>
</dbReference>
<dbReference type="Pfam" id="PF12833">
    <property type="entry name" value="HTH_18"/>
    <property type="match status" value="1"/>
</dbReference>
<dbReference type="InterPro" id="IPR009057">
    <property type="entry name" value="Homeodomain-like_sf"/>
</dbReference>
<dbReference type="InterPro" id="IPR011051">
    <property type="entry name" value="RmlC_Cupin_sf"/>
</dbReference>
<feature type="domain" description="HTH araC/xylS-type" evidence="4">
    <location>
        <begin position="157"/>
        <end position="254"/>
    </location>
</feature>
<dbReference type="InterPro" id="IPR050204">
    <property type="entry name" value="AraC_XylS_family_regulators"/>
</dbReference>
<dbReference type="SMART" id="SM00342">
    <property type="entry name" value="HTH_ARAC"/>
    <property type="match status" value="1"/>
</dbReference>
<dbReference type="SUPFAM" id="SSF51182">
    <property type="entry name" value="RmlC-like cupins"/>
    <property type="match status" value="1"/>
</dbReference>
<evidence type="ECO:0000313" key="5">
    <source>
        <dbReference type="EMBL" id="MSS28389.1"/>
    </source>
</evidence>